<dbReference type="PROSITE" id="PS51668">
    <property type="entry name" value="TSAA_2"/>
    <property type="match status" value="1"/>
</dbReference>
<evidence type="ECO:0000313" key="4">
    <source>
        <dbReference type="EMBL" id="ADK83688.1"/>
    </source>
</evidence>
<name>E1QDQ2_DESB2</name>
<sequence>MKTIDIAHAATIDEAYHVWPIGRVHSPLQKPSLKGARQGISRQGAHVGQVLRENDVDSQIVIDPRYLPLLEGLEQFSHLVVIYWPHLLPEEGRQAQKVHPAGFEELPLTGVFATCSPARPNPLLVTVARLLAVDGNVLTIHGLEAVDGTPVLDIKPYNTHYLAREDVRAPQWMDELNRLYDGM</sequence>
<dbReference type="EMBL" id="CP002085">
    <property type="protein sequence ID" value="ADK83688.1"/>
    <property type="molecule type" value="Genomic_DNA"/>
</dbReference>
<dbReference type="STRING" id="644282.Deba_0312"/>
<comment type="similarity">
    <text evidence="2">Belongs to the tRNA methyltransferase O family.</text>
</comment>
<evidence type="ECO:0000313" key="5">
    <source>
        <dbReference type="Proteomes" id="UP000009047"/>
    </source>
</evidence>
<dbReference type="CDD" id="cd09281">
    <property type="entry name" value="UPF0066"/>
    <property type="match status" value="1"/>
</dbReference>
<organism evidence="4 5">
    <name type="scientific">Desulfarculus baarsii (strain ATCC 33931 / DSM 2075 / LMG 7858 / VKM B-1802 / 2st14)</name>
    <dbReference type="NCBI Taxonomy" id="644282"/>
    <lineage>
        <taxon>Bacteria</taxon>
        <taxon>Pseudomonadati</taxon>
        <taxon>Thermodesulfobacteriota</taxon>
        <taxon>Desulfarculia</taxon>
        <taxon>Desulfarculales</taxon>
        <taxon>Desulfarculaceae</taxon>
        <taxon>Desulfarculus</taxon>
    </lineage>
</organism>
<dbReference type="Pfam" id="PF01980">
    <property type="entry name" value="TrmO_N"/>
    <property type="match status" value="1"/>
</dbReference>
<dbReference type="InterPro" id="IPR040372">
    <property type="entry name" value="YaeB-like"/>
</dbReference>
<gene>
    <name evidence="4" type="ordered locus">Deba_0312</name>
</gene>
<dbReference type="AlphaFoldDB" id="E1QDQ2"/>
<dbReference type="KEGG" id="dbr:Deba_0312"/>
<keyword evidence="5" id="KW-1185">Reference proteome</keyword>
<feature type="domain" description="TsaA-like" evidence="3">
    <location>
        <begin position="18"/>
        <end position="166"/>
    </location>
</feature>
<dbReference type="PANTHER" id="PTHR12818">
    <property type="entry name" value="TRNA (ADENINE(37)-N6)-METHYLTRANSFERASE"/>
    <property type="match status" value="1"/>
</dbReference>
<evidence type="ECO:0000259" key="3">
    <source>
        <dbReference type="PROSITE" id="PS51668"/>
    </source>
</evidence>
<dbReference type="Proteomes" id="UP000009047">
    <property type="component" value="Chromosome"/>
</dbReference>
<evidence type="ECO:0000256" key="1">
    <source>
        <dbReference type="ARBA" id="ARBA00022691"/>
    </source>
</evidence>
<proteinExistence type="inferred from homology"/>
<dbReference type="eggNOG" id="COG1720">
    <property type="taxonomic scope" value="Bacteria"/>
</dbReference>
<accession>E1QDQ2</accession>
<reference evidence="4 5" key="1">
    <citation type="journal article" date="2010" name="Stand. Genomic Sci.">
        <title>Complete genome sequence of Desulfarculus baarsii type strain (2st14).</title>
        <authorList>
            <person name="Sun H."/>
            <person name="Spring S."/>
            <person name="Lapidus A."/>
            <person name="Davenport K."/>
            <person name="Del Rio T.G."/>
            <person name="Tice H."/>
            <person name="Nolan M."/>
            <person name="Copeland A."/>
            <person name="Cheng J.F."/>
            <person name="Lucas S."/>
            <person name="Tapia R."/>
            <person name="Goodwin L."/>
            <person name="Pitluck S."/>
            <person name="Ivanova N."/>
            <person name="Pagani I."/>
            <person name="Mavromatis K."/>
            <person name="Ovchinnikova G."/>
            <person name="Pati A."/>
            <person name="Chen A."/>
            <person name="Palaniappan K."/>
            <person name="Hauser L."/>
            <person name="Chang Y.J."/>
            <person name="Jeffries C.D."/>
            <person name="Detter J.C."/>
            <person name="Han C."/>
            <person name="Rohde M."/>
            <person name="Brambilla E."/>
            <person name="Goker M."/>
            <person name="Woyke T."/>
            <person name="Bristow J."/>
            <person name="Eisen J.A."/>
            <person name="Markowitz V."/>
            <person name="Hugenholtz P."/>
            <person name="Kyrpides N.C."/>
            <person name="Klenk H.P."/>
            <person name="Land M."/>
        </authorList>
    </citation>
    <scope>NUCLEOTIDE SEQUENCE [LARGE SCALE GENOMIC DNA]</scope>
    <source>
        <strain evidence="5">ATCC 33931 / DSM 2075 / LMG 7858 / VKM B-1802 / 2st14</strain>
    </source>
</reference>
<dbReference type="PANTHER" id="PTHR12818:SF0">
    <property type="entry name" value="TRNA (ADENINE(37)-N6)-METHYLTRANSFERASE"/>
    <property type="match status" value="1"/>
</dbReference>
<dbReference type="InterPro" id="IPR036414">
    <property type="entry name" value="YaeB_N_sf"/>
</dbReference>
<evidence type="ECO:0000256" key="2">
    <source>
        <dbReference type="ARBA" id="ARBA00033753"/>
    </source>
</evidence>
<dbReference type="Gene3D" id="2.40.30.70">
    <property type="entry name" value="YaeB-like"/>
    <property type="match status" value="1"/>
</dbReference>
<keyword evidence="1" id="KW-0949">S-adenosyl-L-methionine</keyword>
<protein>
    <recommendedName>
        <fullName evidence="3">TsaA-like domain-containing protein</fullName>
    </recommendedName>
</protein>
<dbReference type="InterPro" id="IPR023370">
    <property type="entry name" value="TrmO-like_N"/>
</dbReference>
<dbReference type="InterPro" id="IPR036413">
    <property type="entry name" value="YaeB-like_sf"/>
</dbReference>
<dbReference type="SUPFAM" id="SSF118196">
    <property type="entry name" value="YaeB-like"/>
    <property type="match status" value="1"/>
</dbReference>
<dbReference type="NCBIfam" id="TIGR00104">
    <property type="entry name" value="tRNA_TsaA"/>
    <property type="match status" value="1"/>
</dbReference>
<dbReference type="HOGENOM" id="CLU_013458_2_0_7"/>